<sequence length="242" mass="25298">MRLFPAIDLLGGNTVRLRKGDYKDEIVYEEDPADAARRFEAEGASILHVVDLDGAKSGRPEQLDVVSRMVAAVDIPIELGGGLRTLDDLRSAAAIGVSRLVLGTAAINNPELVDQALAEFGRALVVSVDGRGGGVAVEGWTEESGQRVVDVMGRLAQQGVTQFVYSAIEKDGTLEGPGLDEIREVSATTKGSIVYAGGIGSLDDLVAMTGLRLVNVTGVIVGRALHEGKFTIAEATAALKGS</sequence>
<comment type="subcellular location">
    <subcellularLocation>
        <location evidence="2">Cytoplasm</location>
    </subcellularLocation>
</comment>
<keyword evidence="9" id="KW-0413">Isomerase</keyword>
<dbReference type="UniPathway" id="UPA00031">
    <property type="reaction ID" value="UER00009"/>
</dbReference>
<dbReference type="PANTHER" id="PTHR43090:SF2">
    <property type="entry name" value="1-(5-PHOSPHORIBOSYL)-5-[(5-PHOSPHORIBOSYLAMINO)METHYLIDENEAMINO] IMIDAZOLE-4-CARBOXAMIDE ISOMERASE"/>
    <property type="match status" value="1"/>
</dbReference>
<dbReference type="SUPFAM" id="SSF51366">
    <property type="entry name" value="Ribulose-phoshate binding barrel"/>
    <property type="match status" value="1"/>
</dbReference>
<dbReference type="GO" id="GO:0000162">
    <property type="term" value="P:L-tryptophan biosynthetic process"/>
    <property type="evidence" value="ECO:0007669"/>
    <property type="project" value="TreeGrafter"/>
</dbReference>
<dbReference type="EC" id="5.3.1.16" evidence="5"/>
<comment type="similarity">
    <text evidence="4">Belongs to the HisA/HisF family.</text>
</comment>
<dbReference type="HAMAP" id="MF_01014">
    <property type="entry name" value="HisA"/>
    <property type="match status" value="1"/>
</dbReference>
<organism evidence="10">
    <name type="scientific">freshwater metagenome</name>
    <dbReference type="NCBI Taxonomy" id="449393"/>
    <lineage>
        <taxon>unclassified sequences</taxon>
        <taxon>metagenomes</taxon>
        <taxon>ecological metagenomes</taxon>
    </lineage>
</organism>
<keyword evidence="7" id="KW-0028">Amino-acid biosynthesis</keyword>
<keyword evidence="6" id="KW-0963">Cytoplasm</keyword>
<evidence type="ECO:0000256" key="6">
    <source>
        <dbReference type="ARBA" id="ARBA00022490"/>
    </source>
</evidence>
<evidence type="ECO:0000256" key="4">
    <source>
        <dbReference type="ARBA" id="ARBA00009667"/>
    </source>
</evidence>
<dbReference type="InterPro" id="IPR011060">
    <property type="entry name" value="RibuloseP-bd_barrel"/>
</dbReference>
<dbReference type="InterPro" id="IPR044524">
    <property type="entry name" value="Isoase_HisA-like"/>
</dbReference>
<evidence type="ECO:0000313" key="10">
    <source>
        <dbReference type="EMBL" id="CAB4875945.1"/>
    </source>
</evidence>
<dbReference type="AlphaFoldDB" id="A0A6J7E3W9"/>
<dbReference type="NCBIfam" id="TIGR00007">
    <property type="entry name" value="1-(5-phosphoribosyl)-5-[(5-phosphoribosylamino)methylideneamino]imidazole-4-carboxamide isomerase"/>
    <property type="match status" value="1"/>
</dbReference>
<keyword evidence="8" id="KW-0368">Histidine biosynthesis</keyword>
<evidence type="ECO:0000256" key="2">
    <source>
        <dbReference type="ARBA" id="ARBA00004496"/>
    </source>
</evidence>
<gene>
    <name evidence="10" type="ORF">UFOPK3444_01016</name>
</gene>
<dbReference type="GO" id="GO:0003949">
    <property type="term" value="F:1-(5-phosphoribosyl)-5-[(5-phosphoribosylamino)methylideneamino]imidazole-4-carboxamide isomerase activity"/>
    <property type="evidence" value="ECO:0007669"/>
    <property type="project" value="UniProtKB-EC"/>
</dbReference>
<name>A0A6J7E3W9_9ZZZZ</name>
<evidence type="ECO:0000256" key="8">
    <source>
        <dbReference type="ARBA" id="ARBA00023102"/>
    </source>
</evidence>
<evidence type="ECO:0000256" key="5">
    <source>
        <dbReference type="ARBA" id="ARBA00012550"/>
    </source>
</evidence>
<comment type="pathway">
    <text evidence="3">Amino-acid biosynthesis; L-histidine biosynthesis; L-histidine from 5-phospho-alpha-D-ribose 1-diphosphate: step 4/9.</text>
</comment>
<evidence type="ECO:0000256" key="7">
    <source>
        <dbReference type="ARBA" id="ARBA00022605"/>
    </source>
</evidence>
<dbReference type="InterPro" id="IPR006063">
    <property type="entry name" value="HisA_bact_arch"/>
</dbReference>
<dbReference type="GO" id="GO:0000105">
    <property type="term" value="P:L-histidine biosynthetic process"/>
    <property type="evidence" value="ECO:0007669"/>
    <property type="project" value="UniProtKB-UniPathway"/>
</dbReference>
<proteinExistence type="inferred from homology"/>
<protein>
    <recommendedName>
        <fullName evidence="5">1-(5-phosphoribosyl)-5-[(5-phosphoribosylamino)methylideneamino]imidazole-4-carboxamideisomerase</fullName>
        <ecNumber evidence="5">5.3.1.16</ecNumber>
    </recommendedName>
</protein>
<dbReference type="InterPro" id="IPR013785">
    <property type="entry name" value="Aldolase_TIM"/>
</dbReference>
<dbReference type="InterPro" id="IPR023016">
    <property type="entry name" value="HisA/PriA"/>
</dbReference>
<dbReference type="EMBL" id="CAFBLU010000014">
    <property type="protein sequence ID" value="CAB4875945.1"/>
    <property type="molecule type" value="Genomic_DNA"/>
</dbReference>
<dbReference type="FunFam" id="3.20.20.70:FF:000009">
    <property type="entry name" value="1-(5-phosphoribosyl)-5-[(5-phosphoribosylamino)methylideneamino] imidazole-4-carboxamide isomerase"/>
    <property type="match status" value="1"/>
</dbReference>
<dbReference type="CDD" id="cd04732">
    <property type="entry name" value="HisA"/>
    <property type="match status" value="1"/>
</dbReference>
<dbReference type="Gene3D" id="3.20.20.70">
    <property type="entry name" value="Aldolase class I"/>
    <property type="match status" value="1"/>
</dbReference>
<comment type="catalytic activity">
    <reaction evidence="1">
        <text>1-(5-phospho-beta-D-ribosyl)-5-[(5-phospho-beta-D-ribosylamino)methylideneamino]imidazole-4-carboxamide = 5-[(5-phospho-1-deoxy-D-ribulos-1-ylimino)methylamino]-1-(5-phospho-beta-D-ribosyl)imidazole-4-carboxamide</text>
        <dbReference type="Rhea" id="RHEA:15469"/>
        <dbReference type="ChEBI" id="CHEBI:58435"/>
        <dbReference type="ChEBI" id="CHEBI:58525"/>
        <dbReference type="EC" id="5.3.1.16"/>
    </reaction>
</comment>
<dbReference type="InterPro" id="IPR006062">
    <property type="entry name" value="His_biosynth"/>
</dbReference>
<accession>A0A6J7E3W9</accession>
<reference evidence="10" key="1">
    <citation type="submission" date="2020-05" db="EMBL/GenBank/DDBJ databases">
        <authorList>
            <person name="Chiriac C."/>
            <person name="Salcher M."/>
            <person name="Ghai R."/>
            <person name="Kavagutti S V."/>
        </authorList>
    </citation>
    <scope>NUCLEOTIDE SEQUENCE</scope>
</reference>
<dbReference type="GO" id="GO:0005737">
    <property type="term" value="C:cytoplasm"/>
    <property type="evidence" value="ECO:0007669"/>
    <property type="project" value="UniProtKB-SubCell"/>
</dbReference>
<evidence type="ECO:0000256" key="3">
    <source>
        <dbReference type="ARBA" id="ARBA00005133"/>
    </source>
</evidence>
<dbReference type="Pfam" id="PF00977">
    <property type="entry name" value="His_biosynth"/>
    <property type="match status" value="1"/>
</dbReference>
<dbReference type="PANTHER" id="PTHR43090">
    <property type="entry name" value="1-(5-PHOSPHORIBOSYL)-5-[(5-PHOSPHORIBOSYLAMINO)METHYLIDENEAMINO] IMIDAZOLE-4-CARBOXAMIDE ISOMERASE"/>
    <property type="match status" value="1"/>
</dbReference>
<evidence type="ECO:0000256" key="1">
    <source>
        <dbReference type="ARBA" id="ARBA00000901"/>
    </source>
</evidence>
<evidence type="ECO:0000256" key="9">
    <source>
        <dbReference type="ARBA" id="ARBA00023235"/>
    </source>
</evidence>